<keyword evidence="2" id="KW-0560">Oxidoreductase</keyword>
<dbReference type="PANTHER" id="PTHR43477:SF1">
    <property type="entry name" value="DIHYDROANTICAPSIN 7-DEHYDROGENASE"/>
    <property type="match status" value="1"/>
</dbReference>
<comment type="caution">
    <text evidence="4">The sequence shown here is derived from an EMBL/GenBank/DDBJ whole genome shotgun (WGS) entry which is preliminary data.</text>
</comment>
<evidence type="ECO:0000313" key="5">
    <source>
        <dbReference type="Proteomes" id="UP000243528"/>
    </source>
</evidence>
<dbReference type="GO" id="GO:0016491">
    <property type="term" value="F:oxidoreductase activity"/>
    <property type="evidence" value="ECO:0007669"/>
    <property type="project" value="UniProtKB-KW"/>
</dbReference>
<dbReference type="InterPro" id="IPR020904">
    <property type="entry name" value="Sc_DH/Rdtase_CS"/>
</dbReference>
<dbReference type="InterPro" id="IPR036291">
    <property type="entry name" value="NAD(P)-bd_dom_sf"/>
</dbReference>
<dbReference type="Gene3D" id="3.40.50.720">
    <property type="entry name" value="NAD(P)-binding Rossmann-like Domain"/>
    <property type="match status" value="1"/>
</dbReference>
<dbReference type="Pfam" id="PF13561">
    <property type="entry name" value="adh_short_C2"/>
    <property type="match status" value="1"/>
</dbReference>
<dbReference type="InterPro" id="IPR002347">
    <property type="entry name" value="SDR_fam"/>
</dbReference>
<gene>
    <name evidence="4" type="ORF">CLV30_116106</name>
</gene>
<dbReference type="PROSITE" id="PS00061">
    <property type="entry name" value="ADH_SHORT"/>
    <property type="match status" value="1"/>
</dbReference>
<dbReference type="PRINTS" id="PR00081">
    <property type="entry name" value="GDHRDH"/>
</dbReference>
<name>A0A2P8DTA0_9ACTN</name>
<dbReference type="SUPFAM" id="SSF51735">
    <property type="entry name" value="NAD(P)-binding Rossmann-fold domains"/>
    <property type="match status" value="1"/>
</dbReference>
<reference evidence="4 5" key="1">
    <citation type="submission" date="2018-03" db="EMBL/GenBank/DDBJ databases">
        <title>Genomic Encyclopedia of Archaeal and Bacterial Type Strains, Phase II (KMG-II): from individual species to whole genera.</title>
        <authorList>
            <person name="Goeker M."/>
        </authorList>
    </citation>
    <scope>NUCLEOTIDE SEQUENCE [LARGE SCALE GENOMIC DNA]</scope>
    <source>
        <strain evidence="4 5">DSM 45211</strain>
    </source>
</reference>
<evidence type="ECO:0000256" key="1">
    <source>
        <dbReference type="ARBA" id="ARBA00006484"/>
    </source>
</evidence>
<dbReference type="InterPro" id="IPR057326">
    <property type="entry name" value="KR_dom"/>
</dbReference>
<dbReference type="EMBL" id="PYGE01000016">
    <property type="protein sequence ID" value="PSL00446.1"/>
    <property type="molecule type" value="Genomic_DNA"/>
</dbReference>
<dbReference type="PANTHER" id="PTHR43477">
    <property type="entry name" value="DIHYDROANTICAPSIN 7-DEHYDROGENASE"/>
    <property type="match status" value="1"/>
</dbReference>
<proteinExistence type="inferred from homology"/>
<dbReference type="AlphaFoldDB" id="A0A2P8DTA0"/>
<sequence>MSDFEGKSAVVVGGSAGIGRAAAERLAAGGAAVAIAGVSRAEVDEAVDQLRTHGEARGEVVDVRDEAVLANFIDATASAFGGLDILVSSAGIQRYGTVEETSRELWNEVLDVNLTGCYLAAKYALPHLRARGGGAIVNVSSIQASVAQAAVAAYSVSKAGINALTRALAVDYAAEGIRANSVCPASVDTPMLRWAAGLFGEGRTTEETVAAWGGTHPLGRVAKSDEVAEVIAFLASDRSSFVTGSEYRVDGGVLAVNPASPGN</sequence>
<feature type="domain" description="Ketoreductase" evidence="3">
    <location>
        <begin position="7"/>
        <end position="180"/>
    </location>
</feature>
<dbReference type="PRINTS" id="PR00080">
    <property type="entry name" value="SDRFAMILY"/>
</dbReference>
<keyword evidence="5" id="KW-1185">Reference proteome</keyword>
<evidence type="ECO:0000256" key="2">
    <source>
        <dbReference type="ARBA" id="ARBA00023002"/>
    </source>
</evidence>
<dbReference type="OrthoDB" id="7064009at2"/>
<dbReference type="FunFam" id="3.40.50.720:FF:000084">
    <property type="entry name" value="Short-chain dehydrogenase reductase"/>
    <property type="match status" value="1"/>
</dbReference>
<comment type="similarity">
    <text evidence="1">Belongs to the short-chain dehydrogenases/reductases (SDR) family.</text>
</comment>
<dbReference type="RefSeq" id="WP_106538872.1">
    <property type="nucleotide sequence ID" value="NZ_PYGE01000016.1"/>
</dbReference>
<dbReference type="SMART" id="SM00822">
    <property type="entry name" value="PKS_KR"/>
    <property type="match status" value="1"/>
</dbReference>
<accession>A0A2P8DTA0</accession>
<evidence type="ECO:0000259" key="3">
    <source>
        <dbReference type="SMART" id="SM00822"/>
    </source>
</evidence>
<dbReference type="Proteomes" id="UP000243528">
    <property type="component" value="Unassembled WGS sequence"/>
</dbReference>
<protein>
    <submittedName>
        <fullName evidence="4">NAD(P)-dependent dehydrogenase (Short-subunit alcohol dehydrogenase family)</fullName>
    </submittedName>
</protein>
<dbReference type="InterPro" id="IPR051122">
    <property type="entry name" value="SDR_DHRS6-like"/>
</dbReference>
<dbReference type="CDD" id="cd05233">
    <property type="entry name" value="SDR_c"/>
    <property type="match status" value="1"/>
</dbReference>
<evidence type="ECO:0000313" key="4">
    <source>
        <dbReference type="EMBL" id="PSL00446.1"/>
    </source>
</evidence>
<organism evidence="4 5">
    <name type="scientific">Haloactinopolyspora alba</name>
    <dbReference type="NCBI Taxonomy" id="648780"/>
    <lineage>
        <taxon>Bacteria</taxon>
        <taxon>Bacillati</taxon>
        <taxon>Actinomycetota</taxon>
        <taxon>Actinomycetes</taxon>
        <taxon>Jiangellales</taxon>
        <taxon>Jiangellaceae</taxon>
        <taxon>Haloactinopolyspora</taxon>
    </lineage>
</organism>